<evidence type="ECO:0000259" key="3">
    <source>
        <dbReference type="SMART" id="SM00062"/>
    </source>
</evidence>
<dbReference type="PANTHER" id="PTHR35936:SF17">
    <property type="entry name" value="ARGININE-BINDING EXTRACELLULAR PROTEIN ARTP"/>
    <property type="match status" value="1"/>
</dbReference>
<feature type="signal peptide" evidence="2">
    <location>
        <begin position="1"/>
        <end position="28"/>
    </location>
</feature>
<feature type="chain" id="PRO_5046988053" evidence="2">
    <location>
        <begin position="29"/>
        <end position="303"/>
    </location>
</feature>
<dbReference type="Gene3D" id="3.40.190.10">
    <property type="entry name" value="Periplasmic binding protein-like II"/>
    <property type="match status" value="2"/>
</dbReference>
<organism evidence="4 5">
    <name type="scientific">Phytohabitans kaempferiae</name>
    <dbReference type="NCBI Taxonomy" id="1620943"/>
    <lineage>
        <taxon>Bacteria</taxon>
        <taxon>Bacillati</taxon>
        <taxon>Actinomycetota</taxon>
        <taxon>Actinomycetes</taxon>
        <taxon>Micromonosporales</taxon>
        <taxon>Micromonosporaceae</taxon>
    </lineage>
</organism>
<keyword evidence="5" id="KW-1185">Reference proteome</keyword>
<gene>
    <name evidence="4" type="ORF">ACFFIA_17170</name>
</gene>
<proteinExistence type="predicted"/>
<dbReference type="Proteomes" id="UP001589867">
    <property type="component" value="Unassembled WGS sequence"/>
</dbReference>
<evidence type="ECO:0000313" key="4">
    <source>
        <dbReference type="EMBL" id="MFC0529387.1"/>
    </source>
</evidence>
<evidence type="ECO:0000256" key="2">
    <source>
        <dbReference type="SAM" id="SignalP"/>
    </source>
</evidence>
<dbReference type="Pfam" id="PF00497">
    <property type="entry name" value="SBP_bac_3"/>
    <property type="match status" value="1"/>
</dbReference>
<sequence length="303" mass="31650">MTVRFSARRTGLLARAAAVAVAMLAVTACGDGEADDSAAEPTGPTVQPIEVQLPDDIKAAGVLRVGTSFNFPPLNFKNDKNEYDGIEPDLMDALGQKLGLRIERVETNFAGLLPGLQADRFDIVASGMNDTTERQAQVDFVDYLESGTSVLVRKDNPKGIDGPDDLCGAVLGETVGTVYIEQLEKLSADCKAAGKPAIDVQTLPSGSEVAQAIVTGRVDGTFANHVANLYFADQTGGQLATVGDRVSAVPLGIAVPKGDKVLVDAIRAALTSMIEDGSYGRVLDQWGISDAALTTITVNGKAA</sequence>
<dbReference type="CDD" id="cd01004">
    <property type="entry name" value="PBP2_MidA_like"/>
    <property type="match status" value="1"/>
</dbReference>
<evidence type="ECO:0000313" key="5">
    <source>
        <dbReference type="Proteomes" id="UP001589867"/>
    </source>
</evidence>
<keyword evidence="1 2" id="KW-0732">Signal</keyword>
<name>A0ABV6M3V9_9ACTN</name>
<protein>
    <submittedName>
        <fullName evidence="4">ABC transporter substrate-binding protein</fullName>
    </submittedName>
</protein>
<dbReference type="InterPro" id="IPR001638">
    <property type="entry name" value="Solute-binding_3/MltF_N"/>
</dbReference>
<accession>A0ABV6M3V9</accession>
<dbReference type="PANTHER" id="PTHR35936">
    <property type="entry name" value="MEMBRANE-BOUND LYTIC MUREIN TRANSGLYCOSYLASE F"/>
    <property type="match status" value="1"/>
</dbReference>
<evidence type="ECO:0000256" key="1">
    <source>
        <dbReference type="ARBA" id="ARBA00022729"/>
    </source>
</evidence>
<dbReference type="RefSeq" id="WP_377252086.1">
    <property type="nucleotide sequence ID" value="NZ_JBHLUH010000031.1"/>
</dbReference>
<dbReference type="SUPFAM" id="SSF53850">
    <property type="entry name" value="Periplasmic binding protein-like II"/>
    <property type="match status" value="1"/>
</dbReference>
<dbReference type="SMART" id="SM00062">
    <property type="entry name" value="PBPb"/>
    <property type="match status" value="1"/>
</dbReference>
<reference evidence="4 5" key="1">
    <citation type="submission" date="2024-09" db="EMBL/GenBank/DDBJ databases">
        <authorList>
            <person name="Sun Q."/>
            <person name="Mori K."/>
        </authorList>
    </citation>
    <scope>NUCLEOTIDE SEQUENCE [LARGE SCALE GENOMIC DNA]</scope>
    <source>
        <strain evidence="4 5">TBRC 3947</strain>
    </source>
</reference>
<dbReference type="PROSITE" id="PS51257">
    <property type="entry name" value="PROKAR_LIPOPROTEIN"/>
    <property type="match status" value="1"/>
</dbReference>
<comment type="caution">
    <text evidence="4">The sequence shown here is derived from an EMBL/GenBank/DDBJ whole genome shotgun (WGS) entry which is preliminary data.</text>
</comment>
<feature type="domain" description="Solute-binding protein family 3/N-terminal" evidence="3">
    <location>
        <begin position="62"/>
        <end position="290"/>
    </location>
</feature>
<dbReference type="EMBL" id="JBHLUH010000031">
    <property type="protein sequence ID" value="MFC0529387.1"/>
    <property type="molecule type" value="Genomic_DNA"/>
</dbReference>